<dbReference type="AlphaFoldDB" id="A0A9Q1BUC6"/>
<dbReference type="EMBL" id="JAIZAY010000011">
    <property type="protein sequence ID" value="KAJ8032828.1"/>
    <property type="molecule type" value="Genomic_DNA"/>
</dbReference>
<accession>A0A9Q1BUC6</accession>
<name>A0A9Q1BUC6_HOLLE</name>
<reference evidence="1" key="1">
    <citation type="submission" date="2021-10" db="EMBL/GenBank/DDBJ databases">
        <title>Tropical sea cucumber genome reveals ecological adaptation and Cuvierian tubules defense mechanism.</title>
        <authorList>
            <person name="Chen T."/>
        </authorList>
    </citation>
    <scope>NUCLEOTIDE SEQUENCE</scope>
    <source>
        <strain evidence="1">Nanhai2018</strain>
        <tissue evidence="1">Muscle</tissue>
    </source>
</reference>
<organism evidence="1 2">
    <name type="scientific">Holothuria leucospilota</name>
    <name type="common">Black long sea cucumber</name>
    <name type="synonym">Mertensiothuria leucospilota</name>
    <dbReference type="NCBI Taxonomy" id="206669"/>
    <lineage>
        <taxon>Eukaryota</taxon>
        <taxon>Metazoa</taxon>
        <taxon>Echinodermata</taxon>
        <taxon>Eleutherozoa</taxon>
        <taxon>Echinozoa</taxon>
        <taxon>Holothuroidea</taxon>
        <taxon>Aspidochirotacea</taxon>
        <taxon>Aspidochirotida</taxon>
        <taxon>Holothuriidae</taxon>
        <taxon>Holothuria</taxon>
    </lineage>
</organism>
<evidence type="ECO:0000313" key="1">
    <source>
        <dbReference type="EMBL" id="KAJ8032828.1"/>
    </source>
</evidence>
<sequence>MAHQKGLGQVTLGLSLNSSKYCSSAYSFYGYTLKLHQGREKYDTDRKSPQMNRSIRLPVWLLMEHSPGVRVQLPYGRLFSQFSGNTHTSSLTLYLVIYHCFINLMHMTSYRRQTLIIATNTNKCRQLICGPVEYALHSTTRVCEDYVPTAWSVLESSMSGKPSLSLPDSLQYLPLWKFSGRRQYQRHRLAPRPSWVALRLAPPVLALESYLTELPSAEAQNTLWICVYY</sequence>
<protein>
    <submittedName>
        <fullName evidence="1">Uncharacterized protein</fullName>
    </submittedName>
</protein>
<dbReference type="Proteomes" id="UP001152320">
    <property type="component" value="Chromosome 11"/>
</dbReference>
<comment type="caution">
    <text evidence="1">The sequence shown here is derived from an EMBL/GenBank/DDBJ whole genome shotgun (WGS) entry which is preliminary data.</text>
</comment>
<gene>
    <name evidence="1" type="ORF">HOLleu_22890</name>
</gene>
<proteinExistence type="predicted"/>
<evidence type="ECO:0000313" key="2">
    <source>
        <dbReference type="Proteomes" id="UP001152320"/>
    </source>
</evidence>
<keyword evidence="2" id="KW-1185">Reference proteome</keyword>